<reference evidence="4 5" key="2">
    <citation type="journal article" date="2017" name="Sci. Rep.">
        <title>Ant-infecting Ophiocordyceps genomes reveal a high diversity of potential behavioral manipulation genes and a possible major role for enterotoxins.</title>
        <authorList>
            <person name="de Bekker C."/>
            <person name="Ohm R.A."/>
            <person name="Evans H.C."/>
            <person name="Brachmann A."/>
            <person name="Hughes D.P."/>
        </authorList>
    </citation>
    <scope>NUCLEOTIDE SEQUENCE [LARGE SCALE GENOMIC DNA]</scope>
    <source>
        <strain evidence="4 5">SC16a</strain>
    </source>
</reference>
<comment type="caution">
    <text evidence="4">The sequence shown here is derived from an EMBL/GenBank/DDBJ whole genome shotgun (WGS) entry which is preliminary data.</text>
</comment>
<keyword evidence="3" id="KW-0125">Carotenoid biosynthesis</keyword>
<dbReference type="Proteomes" id="UP000037136">
    <property type="component" value="Unassembled WGS sequence"/>
</dbReference>
<organism evidence="4 5">
    <name type="scientific">Ophiocordyceps unilateralis</name>
    <name type="common">Zombie-ant fungus</name>
    <name type="synonym">Torrubia unilateralis</name>
    <dbReference type="NCBI Taxonomy" id="268505"/>
    <lineage>
        <taxon>Eukaryota</taxon>
        <taxon>Fungi</taxon>
        <taxon>Dikarya</taxon>
        <taxon>Ascomycota</taxon>
        <taxon>Pezizomycotina</taxon>
        <taxon>Sordariomycetes</taxon>
        <taxon>Hypocreomycetidae</taxon>
        <taxon>Hypocreales</taxon>
        <taxon>Ophiocordycipitaceae</taxon>
        <taxon>Ophiocordyceps</taxon>
    </lineage>
</organism>
<dbReference type="InterPro" id="IPR002060">
    <property type="entry name" value="Squ/phyt_synthse"/>
</dbReference>
<accession>A0A2A9PF48</accession>
<dbReference type="STRING" id="268505.A0A2A9PF48"/>
<comment type="catalytic activity">
    <reaction evidence="1">
        <text>2 (2E,6E,10E)-geranylgeranyl diphosphate = 15-cis-phytoene + 2 diphosphate</text>
        <dbReference type="Rhea" id="RHEA:34475"/>
        <dbReference type="ChEBI" id="CHEBI:27787"/>
        <dbReference type="ChEBI" id="CHEBI:33019"/>
        <dbReference type="ChEBI" id="CHEBI:58756"/>
        <dbReference type="EC" id="2.5.1.32"/>
    </reaction>
</comment>
<dbReference type="Gene3D" id="1.10.600.10">
    <property type="entry name" value="Farnesyl Diphosphate Synthase"/>
    <property type="match status" value="1"/>
</dbReference>
<dbReference type="EC" id="2.5.1.32" evidence="2"/>
<evidence type="ECO:0000256" key="1">
    <source>
        <dbReference type="ARBA" id="ARBA00001805"/>
    </source>
</evidence>
<dbReference type="EMBL" id="LAZP02000191">
    <property type="protein sequence ID" value="PFH59532.1"/>
    <property type="molecule type" value="Genomic_DNA"/>
</dbReference>
<dbReference type="PANTHER" id="PTHR31480">
    <property type="entry name" value="BIFUNCTIONAL LYCOPENE CYCLASE/PHYTOENE SYNTHASE"/>
    <property type="match status" value="1"/>
</dbReference>
<sequence length="131" mass="15458">MGQALQYVNIARDVQRDAAIGRVYIATTWLRQENLSPWAVLAKANDERIARLQRRMLDKADKIYRWTERVMDQLPDEVRGPIRTVVESYMAMGETVRVDPLRGLRGERKLKLPWWRRLAVARRAMRRAKRA</sequence>
<dbReference type="InterPro" id="IPR008949">
    <property type="entry name" value="Isoprenoid_synthase_dom_sf"/>
</dbReference>
<name>A0A2A9PF48_OPHUN</name>
<dbReference type="SUPFAM" id="SSF48576">
    <property type="entry name" value="Terpenoid synthases"/>
    <property type="match status" value="1"/>
</dbReference>
<gene>
    <name evidence="4" type="ORF">XA68_12199</name>
</gene>
<reference evidence="4 5" key="1">
    <citation type="journal article" date="2015" name="BMC Genomics">
        <title>Gene expression during zombie ant biting behavior reflects the complexity underlying fungal parasitic behavioral manipulation.</title>
        <authorList>
            <person name="de Bekker C."/>
            <person name="Ohm R.A."/>
            <person name="Loreto R.G."/>
            <person name="Sebastian A."/>
            <person name="Albert I."/>
            <person name="Merrow M."/>
            <person name="Brachmann A."/>
            <person name="Hughes D.P."/>
        </authorList>
    </citation>
    <scope>NUCLEOTIDE SEQUENCE [LARGE SCALE GENOMIC DNA]</scope>
    <source>
        <strain evidence="4 5">SC16a</strain>
    </source>
</reference>
<keyword evidence="5" id="KW-1185">Reference proteome</keyword>
<proteinExistence type="predicted"/>
<evidence type="ECO:0000256" key="2">
    <source>
        <dbReference type="ARBA" id="ARBA00012396"/>
    </source>
</evidence>
<dbReference type="GO" id="GO:0016117">
    <property type="term" value="P:carotenoid biosynthetic process"/>
    <property type="evidence" value="ECO:0007669"/>
    <property type="project" value="UniProtKB-KW"/>
</dbReference>
<protein>
    <recommendedName>
        <fullName evidence="2">15-cis-phytoene synthase</fullName>
        <ecNumber evidence="2">2.5.1.32</ecNumber>
    </recommendedName>
</protein>
<dbReference type="Pfam" id="PF00494">
    <property type="entry name" value="SQS_PSY"/>
    <property type="match status" value="1"/>
</dbReference>
<dbReference type="AlphaFoldDB" id="A0A2A9PF48"/>
<evidence type="ECO:0000313" key="5">
    <source>
        <dbReference type="Proteomes" id="UP000037136"/>
    </source>
</evidence>
<dbReference type="OrthoDB" id="4915790at2759"/>
<evidence type="ECO:0000256" key="3">
    <source>
        <dbReference type="ARBA" id="ARBA00022746"/>
    </source>
</evidence>
<evidence type="ECO:0000313" key="4">
    <source>
        <dbReference type="EMBL" id="PFH59532.1"/>
    </source>
</evidence>